<dbReference type="AlphaFoldDB" id="A0A2U1E5P1"/>
<feature type="transmembrane region" description="Helical" evidence="1">
    <location>
        <begin position="86"/>
        <end position="108"/>
    </location>
</feature>
<dbReference type="RefSeq" id="WP_116479731.1">
    <property type="nucleotide sequence ID" value="NZ_QEKV01000002.1"/>
</dbReference>
<evidence type="ECO:0000256" key="1">
    <source>
        <dbReference type="SAM" id="Phobius"/>
    </source>
</evidence>
<feature type="transmembrane region" description="Helical" evidence="1">
    <location>
        <begin position="128"/>
        <end position="147"/>
    </location>
</feature>
<sequence length="166" mass="19147">MYKKFSYFTKKGRFGRIIWTAAVLLIVSLFMGSGAMKSIYERDPKKLESTMSILKVIVGLHAIWFGYLGFYDFFNFYFSVKKKISGLVQIIFGIAVILQVYFATLSIFDLIGLSNMPDIHNLSTFEGLNNFKFVFLSLAFSIVTYFIRSHVEKGEYDLRTTIDARM</sequence>
<evidence type="ECO:0000313" key="2">
    <source>
        <dbReference type="EMBL" id="PVY95268.1"/>
    </source>
</evidence>
<keyword evidence="1" id="KW-1133">Transmembrane helix</keyword>
<evidence type="ECO:0000313" key="3">
    <source>
        <dbReference type="Proteomes" id="UP000245793"/>
    </source>
</evidence>
<reference evidence="2 3" key="1">
    <citation type="submission" date="2018-04" db="EMBL/GenBank/DDBJ databases">
        <title>Genomic Encyclopedia of Type Strains, Phase IV (KMG-IV): sequencing the most valuable type-strain genomes for metagenomic binning, comparative biology and taxonomic classification.</title>
        <authorList>
            <person name="Goeker M."/>
        </authorList>
    </citation>
    <scope>NUCLEOTIDE SEQUENCE [LARGE SCALE GENOMIC DNA]</scope>
    <source>
        <strain evidence="2 3">DSM 20705</strain>
    </source>
</reference>
<accession>A0A2U1E5P1</accession>
<keyword evidence="1" id="KW-0472">Membrane</keyword>
<keyword evidence="3" id="KW-1185">Reference proteome</keyword>
<proteinExistence type="predicted"/>
<organism evidence="2 3">
    <name type="scientific">Ezakiella coagulans</name>
    <dbReference type="NCBI Taxonomy" id="46507"/>
    <lineage>
        <taxon>Bacteria</taxon>
        <taxon>Bacillati</taxon>
        <taxon>Bacillota</taxon>
        <taxon>Tissierellia</taxon>
        <taxon>Ezakiella</taxon>
    </lineage>
</organism>
<keyword evidence="1" id="KW-0812">Transmembrane</keyword>
<feature type="transmembrane region" description="Helical" evidence="1">
    <location>
        <begin position="53"/>
        <end position="74"/>
    </location>
</feature>
<comment type="caution">
    <text evidence="2">The sequence shown here is derived from an EMBL/GenBank/DDBJ whole genome shotgun (WGS) entry which is preliminary data.</text>
</comment>
<protein>
    <submittedName>
        <fullName evidence="2">Uncharacterized protein</fullName>
    </submittedName>
</protein>
<gene>
    <name evidence="2" type="ORF">C7381_102157</name>
</gene>
<name>A0A2U1E5P1_9FIRM</name>
<dbReference type="EMBL" id="QEKV01000002">
    <property type="protein sequence ID" value="PVY95268.1"/>
    <property type="molecule type" value="Genomic_DNA"/>
</dbReference>
<dbReference type="Proteomes" id="UP000245793">
    <property type="component" value="Unassembled WGS sequence"/>
</dbReference>